<dbReference type="RefSeq" id="WP_048099225.1">
    <property type="nucleotide sequence ID" value="NZ_JFZT01000035.1"/>
</dbReference>
<dbReference type="Gene3D" id="2.120.10.30">
    <property type="entry name" value="TolB, C-terminal domain"/>
    <property type="match status" value="1"/>
</dbReference>
<dbReference type="PANTHER" id="PTHR10907:SF47">
    <property type="entry name" value="REGUCALCIN"/>
    <property type="match status" value="1"/>
</dbReference>
<evidence type="ECO:0000256" key="1">
    <source>
        <dbReference type="ARBA" id="ARBA00008853"/>
    </source>
</evidence>
<name>A0A031LQK2_9CREN</name>
<feature type="binding site" evidence="3">
    <location>
        <position position="99"/>
    </location>
    <ligand>
        <name>substrate</name>
    </ligand>
</feature>
<dbReference type="InterPro" id="IPR005511">
    <property type="entry name" value="SMP-30"/>
</dbReference>
<dbReference type="PRINTS" id="PR01790">
    <property type="entry name" value="SMP30FAMILY"/>
</dbReference>
<keyword evidence="3" id="KW-0479">Metal-binding</keyword>
<dbReference type="SUPFAM" id="SSF63829">
    <property type="entry name" value="Calcium-dependent phosphotriesterase"/>
    <property type="match status" value="1"/>
</dbReference>
<dbReference type="Pfam" id="PF08450">
    <property type="entry name" value="SGL"/>
    <property type="match status" value="1"/>
</dbReference>
<dbReference type="STRING" id="1160895.CM19_04655"/>
<evidence type="ECO:0000313" key="5">
    <source>
        <dbReference type="EMBL" id="EZQ10030.1"/>
    </source>
</evidence>
<dbReference type="GO" id="GO:0004341">
    <property type="term" value="F:gluconolactonase activity"/>
    <property type="evidence" value="ECO:0007669"/>
    <property type="project" value="TreeGrafter"/>
</dbReference>
<dbReference type="InterPro" id="IPR013658">
    <property type="entry name" value="SGL"/>
</dbReference>
<dbReference type="GO" id="GO:0019853">
    <property type="term" value="P:L-ascorbic acid biosynthetic process"/>
    <property type="evidence" value="ECO:0007669"/>
    <property type="project" value="TreeGrafter"/>
</dbReference>
<sequence>MSGVNLKIVSKYKAVLGEGPTYDEENNRIYWVDILGKKILYLDENERENIVSLNDMVSSLCVIDSERVIATVKHSFSTVYVKEGKVDEIIKINETDDNRFNDGKCDKLGRYWAGTMNERREPLGSLYKLEGTKLTKILTGLRVSNGLGWSPDWDKMYLIDSPTRKVYSFDFDINKGDIYNRDILIDFANEPGNPDGMSVDEEGFLWIAHWGGGKVSRWSPTGVKVEEIRTGFRYTTSITFGGKDLDIVYITTAGEDGGYLLMGKVKVRGLEGFKFH</sequence>
<evidence type="ECO:0000259" key="4">
    <source>
        <dbReference type="Pfam" id="PF08450"/>
    </source>
</evidence>
<dbReference type="Proteomes" id="UP000024332">
    <property type="component" value="Unassembled WGS sequence"/>
</dbReference>
<dbReference type="AlphaFoldDB" id="A0A031LQK2"/>
<accession>A0A031LQK2</accession>
<comment type="similarity">
    <text evidence="1">Belongs to the SMP-30/CGR1 family.</text>
</comment>
<reference evidence="5 6" key="1">
    <citation type="submission" date="2014-03" db="EMBL/GenBank/DDBJ databases">
        <title>Draft genome sequence of the novel thermoacidophilic archaea Acidianus copahuensis ALE1 strain, isolated from Copahue volcanic area in Neuquen Argentina.</title>
        <authorList>
            <person name="Urbieta M.S."/>
            <person name="Rascovan N."/>
            <person name="Castro C."/>
            <person name="Revale S."/>
            <person name="Giaveno M.A."/>
            <person name="Vazquez M.P."/>
            <person name="Donati E.R."/>
        </authorList>
    </citation>
    <scope>NUCLEOTIDE SEQUENCE [LARGE SCALE GENOMIC DNA]</scope>
    <source>
        <strain evidence="5 6">ALE1</strain>
    </source>
</reference>
<feature type="active site" description="Proton donor/acceptor" evidence="2">
    <location>
        <position position="195"/>
    </location>
</feature>
<dbReference type="OrthoDB" id="341532at2157"/>
<keyword evidence="6" id="KW-1185">Reference proteome</keyword>
<comment type="cofactor">
    <cofactor evidence="3">
        <name>Zn(2+)</name>
        <dbReference type="ChEBI" id="CHEBI:29105"/>
    </cofactor>
    <text evidence="3">Binds 1 divalent metal cation per subunit.</text>
</comment>
<comment type="caution">
    <text evidence="5">The sequence shown here is derived from an EMBL/GenBank/DDBJ whole genome shotgun (WGS) entry which is preliminary data.</text>
</comment>
<dbReference type="InterPro" id="IPR011042">
    <property type="entry name" value="6-blade_b-propeller_TolB-like"/>
</dbReference>
<proteinExistence type="inferred from homology"/>
<protein>
    <submittedName>
        <fullName evidence="5">Gluconolaconase</fullName>
    </submittedName>
</protein>
<evidence type="ECO:0000313" key="6">
    <source>
        <dbReference type="Proteomes" id="UP000024332"/>
    </source>
</evidence>
<feature type="binding site" evidence="3">
    <location>
        <position position="101"/>
    </location>
    <ligand>
        <name>substrate</name>
    </ligand>
</feature>
<organism evidence="5 6">
    <name type="scientific">Candidatus Acidianus copahuensis</name>
    <dbReference type="NCBI Taxonomy" id="1160895"/>
    <lineage>
        <taxon>Archaea</taxon>
        <taxon>Thermoproteota</taxon>
        <taxon>Thermoprotei</taxon>
        <taxon>Sulfolobales</taxon>
        <taxon>Sulfolobaceae</taxon>
        <taxon>Acidianus</taxon>
    </lineage>
</organism>
<evidence type="ECO:0000256" key="3">
    <source>
        <dbReference type="PIRSR" id="PIRSR605511-2"/>
    </source>
</evidence>
<feature type="domain" description="SMP-30/Gluconolactonase/LRE-like region" evidence="4">
    <location>
        <begin position="16"/>
        <end position="253"/>
    </location>
</feature>
<dbReference type="EMBL" id="JFZT01000035">
    <property type="protein sequence ID" value="EZQ10030.1"/>
    <property type="molecule type" value="Genomic_DNA"/>
</dbReference>
<gene>
    <name evidence="5" type="ORF">CM19_04655</name>
</gene>
<feature type="binding site" evidence="3">
    <location>
        <position position="18"/>
    </location>
    <ligand>
        <name>a divalent metal cation</name>
        <dbReference type="ChEBI" id="CHEBI:60240"/>
    </ligand>
</feature>
<dbReference type="PANTHER" id="PTHR10907">
    <property type="entry name" value="REGUCALCIN"/>
    <property type="match status" value="1"/>
</dbReference>
<feature type="binding site" evidence="3">
    <location>
        <position position="145"/>
    </location>
    <ligand>
        <name>a divalent metal cation</name>
        <dbReference type="ChEBI" id="CHEBI:60240"/>
    </ligand>
</feature>
<dbReference type="GO" id="GO:0005509">
    <property type="term" value="F:calcium ion binding"/>
    <property type="evidence" value="ECO:0007669"/>
    <property type="project" value="TreeGrafter"/>
</dbReference>
<keyword evidence="3" id="KW-0862">Zinc</keyword>
<feature type="binding site" evidence="3">
    <location>
        <position position="195"/>
    </location>
    <ligand>
        <name>a divalent metal cation</name>
        <dbReference type="ChEBI" id="CHEBI:60240"/>
    </ligand>
</feature>
<evidence type="ECO:0000256" key="2">
    <source>
        <dbReference type="PIRSR" id="PIRSR605511-1"/>
    </source>
</evidence>